<keyword evidence="6 12" id="KW-0347">Helicase</keyword>
<dbReference type="SMART" id="SM00382">
    <property type="entry name" value="AAA"/>
    <property type="match status" value="1"/>
</dbReference>
<evidence type="ECO:0000313" key="15">
    <source>
        <dbReference type="Proteomes" id="UP000556026"/>
    </source>
</evidence>
<dbReference type="Gene3D" id="1.10.860.10">
    <property type="entry name" value="DNAb Helicase, Chain A"/>
    <property type="match status" value="1"/>
</dbReference>
<evidence type="ECO:0000313" key="14">
    <source>
        <dbReference type="EMBL" id="GFO60954.1"/>
    </source>
</evidence>
<comment type="caution">
    <text evidence="14">The sequence shown here is derived from an EMBL/GenBank/DDBJ whole genome shotgun (WGS) entry which is preliminary data.</text>
</comment>
<evidence type="ECO:0000259" key="13">
    <source>
        <dbReference type="PROSITE" id="PS51199"/>
    </source>
</evidence>
<organism evidence="14 15">
    <name type="scientific">Geomonas silvestris</name>
    <dbReference type="NCBI Taxonomy" id="2740184"/>
    <lineage>
        <taxon>Bacteria</taxon>
        <taxon>Pseudomonadati</taxon>
        <taxon>Thermodesulfobacteriota</taxon>
        <taxon>Desulfuromonadia</taxon>
        <taxon>Geobacterales</taxon>
        <taxon>Geobacteraceae</taxon>
        <taxon>Geomonas</taxon>
    </lineage>
</organism>
<dbReference type="PANTHER" id="PTHR30153">
    <property type="entry name" value="REPLICATIVE DNA HELICASE DNAB"/>
    <property type="match status" value="1"/>
</dbReference>
<dbReference type="InterPro" id="IPR036185">
    <property type="entry name" value="DNA_heli_DnaB-like_N_sf"/>
</dbReference>
<evidence type="ECO:0000256" key="12">
    <source>
        <dbReference type="RuleBase" id="RU362085"/>
    </source>
</evidence>
<proteinExistence type="inferred from homology"/>
<dbReference type="Pfam" id="PF03796">
    <property type="entry name" value="DnaB_C"/>
    <property type="match status" value="1"/>
</dbReference>
<dbReference type="Gene3D" id="3.40.50.300">
    <property type="entry name" value="P-loop containing nucleotide triphosphate hydrolases"/>
    <property type="match status" value="1"/>
</dbReference>
<keyword evidence="7 12" id="KW-0067">ATP-binding</keyword>
<evidence type="ECO:0000256" key="1">
    <source>
        <dbReference type="ARBA" id="ARBA00008428"/>
    </source>
</evidence>
<evidence type="ECO:0000256" key="3">
    <source>
        <dbReference type="ARBA" id="ARBA00022705"/>
    </source>
</evidence>
<dbReference type="GO" id="GO:1990077">
    <property type="term" value="C:primosome complex"/>
    <property type="evidence" value="ECO:0007669"/>
    <property type="project" value="UniProtKB-UniRule"/>
</dbReference>
<dbReference type="RefSeq" id="WP_183355761.1">
    <property type="nucleotide sequence ID" value="NZ_BLXX01000011.1"/>
</dbReference>
<keyword evidence="4 12" id="KW-0547">Nucleotide-binding</keyword>
<evidence type="ECO:0000256" key="10">
    <source>
        <dbReference type="ARBA" id="ARBA00048954"/>
    </source>
</evidence>
<dbReference type="InterPro" id="IPR007692">
    <property type="entry name" value="DNA_helicase_DnaB"/>
</dbReference>
<dbReference type="PANTHER" id="PTHR30153:SF2">
    <property type="entry name" value="REPLICATIVE DNA HELICASE"/>
    <property type="match status" value="1"/>
</dbReference>
<dbReference type="InterPro" id="IPR007694">
    <property type="entry name" value="DNA_helicase_DnaB-like_C"/>
</dbReference>
<dbReference type="SUPFAM" id="SSF52540">
    <property type="entry name" value="P-loop containing nucleoside triphosphate hydrolases"/>
    <property type="match status" value="1"/>
</dbReference>
<keyword evidence="2 12" id="KW-0639">Primosome</keyword>
<feature type="domain" description="SF4 helicase" evidence="13">
    <location>
        <begin position="174"/>
        <end position="445"/>
    </location>
</feature>
<comment type="catalytic activity">
    <reaction evidence="10 12">
        <text>ATP + H2O = ADP + phosphate + H(+)</text>
        <dbReference type="Rhea" id="RHEA:13065"/>
        <dbReference type="ChEBI" id="CHEBI:15377"/>
        <dbReference type="ChEBI" id="CHEBI:15378"/>
        <dbReference type="ChEBI" id="CHEBI:30616"/>
        <dbReference type="ChEBI" id="CHEBI:43474"/>
        <dbReference type="ChEBI" id="CHEBI:456216"/>
        <dbReference type="EC" id="5.6.2.3"/>
    </reaction>
</comment>
<sequence length="445" mass="49541">MESERIVPPQSIEAEMSILGGIFLENGAIDEAHQLLVPDDFYRESHRKIFMAMATLGDRNEPVDLITMSNELKARGRLEEIGGGAYLATLVDYVPMAANVGHWCRIVKQKALERRMLANALEAVRHLREGDPQEAAAKLEAALQPALDKRTKAPVGMGQSMREAVKRIENRFENQGVIQGLPYGIAALDAATSGLHAGDLVIIGGRPSMGKSALAGNILASACKSGKSALLFTLEMSRDDTVDRILAGQGIRFQAVRNGRLKEYEWSVLLKSDEELNRWRLAIDDTPAVTLREVRAKARRQKKEGLDLVVIDYLQLMSVSDPKLNRVQGLGEISRGLKQLARELEVPVVLLSQLSRKVEERTDKRPLMSDLRDSGEIEQDADVILFPYRPTVYCPQCQDQIDTERHNLKDHQAKAEIIISKQRNGVRNISVPVCWMGEYQSFAGL</sequence>
<dbReference type="Proteomes" id="UP000556026">
    <property type="component" value="Unassembled WGS sequence"/>
</dbReference>
<accession>A0A6V8MM01</accession>
<comment type="similarity">
    <text evidence="1 12">Belongs to the helicase family. DnaB subfamily.</text>
</comment>
<reference evidence="15" key="1">
    <citation type="submission" date="2020-06" db="EMBL/GenBank/DDBJ databases">
        <title>Draft genomic sequence of Geomonas sp. Red330.</title>
        <authorList>
            <person name="Itoh H."/>
            <person name="Zhenxing X."/>
            <person name="Ushijima N."/>
            <person name="Masuda Y."/>
            <person name="Shiratori Y."/>
            <person name="Senoo K."/>
        </authorList>
    </citation>
    <scope>NUCLEOTIDE SEQUENCE [LARGE SCALE GENOMIC DNA]</scope>
    <source>
        <strain evidence="15">Red330</strain>
    </source>
</reference>
<evidence type="ECO:0000256" key="8">
    <source>
        <dbReference type="ARBA" id="ARBA00023125"/>
    </source>
</evidence>
<evidence type="ECO:0000256" key="9">
    <source>
        <dbReference type="ARBA" id="ARBA00023235"/>
    </source>
</evidence>
<evidence type="ECO:0000256" key="2">
    <source>
        <dbReference type="ARBA" id="ARBA00022515"/>
    </source>
</evidence>
<gene>
    <name evidence="14" type="primary">dnaB_3</name>
    <name evidence="14" type="ORF">GMST_32790</name>
</gene>
<evidence type="ECO:0000256" key="7">
    <source>
        <dbReference type="ARBA" id="ARBA00022840"/>
    </source>
</evidence>
<dbReference type="InterPro" id="IPR007693">
    <property type="entry name" value="DNA_helicase_DnaB-like_N"/>
</dbReference>
<dbReference type="Pfam" id="PF00772">
    <property type="entry name" value="DnaB"/>
    <property type="match status" value="1"/>
</dbReference>
<evidence type="ECO:0000256" key="4">
    <source>
        <dbReference type="ARBA" id="ARBA00022741"/>
    </source>
</evidence>
<dbReference type="AlphaFoldDB" id="A0A6V8MM01"/>
<dbReference type="InterPro" id="IPR003593">
    <property type="entry name" value="AAA+_ATPase"/>
</dbReference>
<evidence type="ECO:0000256" key="11">
    <source>
        <dbReference type="NCBIfam" id="TIGR00665"/>
    </source>
</evidence>
<dbReference type="NCBIfam" id="TIGR00665">
    <property type="entry name" value="DnaB"/>
    <property type="match status" value="1"/>
</dbReference>
<dbReference type="GO" id="GO:0043139">
    <property type="term" value="F:5'-3' DNA helicase activity"/>
    <property type="evidence" value="ECO:0007669"/>
    <property type="project" value="UniProtKB-EC"/>
</dbReference>
<dbReference type="CDD" id="cd00984">
    <property type="entry name" value="DnaB_C"/>
    <property type="match status" value="1"/>
</dbReference>
<evidence type="ECO:0000256" key="6">
    <source>
        <dbReference type="ARBA" id="ARBA00022806"/>
    </source>
</evidence>
<keyword evidence="3 12" id="KW-0235">DNA replication</keyword>
<keyword evidence="15" id="KW-1185">Reference proteome</keyword>
<evidence type="ECO:0000256" key="5">
    <source>
        <dbReference type="ARBA" id="ARBA00022801"/>
    </source>
</evidence>
<dbReference type="GO" id="GO:0005524">
    <property type="term" value="F:ATP binding"/>
    <property type="evidence" value="ECO:0007669"/>
    <property type="project" value="UniProtKB-UniRule"/>
</dbReference>
<dbReference type="EMBL" id="BLXX01000011">
    <property type="protein sequence ID" value="GFO60954.1"/>
    <property type="molecule type" value="Genomic_DNA"/>
</dbReference>
<keyword evidence="9" id="KW-0413">Isomerase</keyword>
<comment type="function">
    <text evidence="12">The main replicative DNA helicase, it participates in initiation and elongation during chromosome replication. Travels ahead of the DNA replisome, separating dsDNA into templates for DNA synthesis. A processive ATP-dependent 5'-3' DNA helicase it has DNA-dependent ATPase activity.</text>
</comment>
<dbReference type="GO" id="GO:0005829">
    <property type="term" value="C:cytosol"/>
    <property type="evidence" value="ECO:0007669"/>
    <property type="project" value="TreeGrafter"/>
</dbReference>
<dbReference type="PROSITE" id="PS51199">
    <property type="entry name" value="SF4_HELICASE"/>
    <property type="match status" value="1"/>
</dbReference>
<dbReference type="GO" id="GO:0006269">
    <property type="term" value="P:DNA replication, synthesis of primer"/>
    <property type="evidence" value="ECO:0007669"/>
    <property type="project" value="UniProtKB-UniRule"/>
</dbReference>
<dbReference type="InterPro" id="IPR027417">
    <property type="entry name" value="P-loop_NTPase"/>
</dbReference>
<dbReference type="GO" id="GO:0016787">
    <property type="term" value="F:hydrolase activity"/>
    <property type="evidence" value="ECO:0007669"/>
    <property type="project" value="UniProtKB-KW"/>
</dbReference>
<protein>
    <recommendedName>
        <fullName evidence="11 12">Replicative DNA helicase</fullName>
        <ecNumber evidence="11 12">5.6.2.3</ecNumber>
    </recommendedName>
</protein>
<dbReference type="EC" id="5.6.2.3" evidence="11 12"/>
<keyword evidence="5 12" id="KW-0378">Hydrolase</keyword>
<name>A0A6V8MM01_9BACT</name>
<dbReference type="InterPro" id="IPR016136">
    <property type="entry name" value="DNA_helicase_N/primase_C"/>
</dbReference>
<keyword evidence="8 12" id="KW-0238">DNA-binding</keyword>
<dbReference type="SUPFAM" id="SSF48024">
    <property type="entry name" value="N-terminal domain of DnaB helicase"/>
    <property type="match status" value="1"/>
</dbReference>
<dbReference type="GO" id="GO:0003677">
    <property type="term" value="F:DNA binding"/>
    <property type="evidence" value="ECO:0007669"/>
    <property type="project" value="UniProtKB-UniRule"/>
</dbReference>